<sequence>MSDELNVIIVDDDPSVCEVLTEIIKKFYTWGDVIGFTDVDEAISYCLSCEVGVGIFVIDVFLGGKSGFCFLDSIQEKFPAVYEDTIIITGSASNDIVNMCISSDVNYLLEKPVRPYALQLAVRAIVTKYLTFARRLLRDPAFAANVSKF</sequence>
<evidence type="ECO:0000313" key="3">
    <source>
        <dbReference type="EMBL" id="MBC8360061.1"/>
    </source>
</evidence>
<dbReference type="AlphaFoldDB" id="A0A8J6NTF4"/>
<organism evidence="3 4">
    <name type="scientific">Candidatus Desulfatibia profunda</name>
    <dbReference type="NCBI Taxonomy" id="2841695"/>
    <lineage>
        <taxon>Bacteria</taxon>
        <taxon>Pseudomonadati</taxon>
        <taxon>Thermodesulfobacteriota</taxon>
        <taxon>Desulfobacteria</taxon>
        <taxon>Desulfobacterales</taxon>
        <taxon>Desulfobacterales incertae sedis</taxon>
        <taxon>Candidatus Desulfatibia</taxon>
    </lineage>
</organism>
<evidence type="ECO:0000313" key="4">
    <source>
        <dbReference type="Proteomes" id="UP000603434"/>
    </source>
</evidence>
<feature type="modified residue" description="4-aspartylphosphate" evidence="1">
    <location>
        <position position="59"/>
    </location>
</feature>
<dbReference type="CDD" id="cd00156">
    <property type="entry name" value="REC"/>
    <property type="match status" value="1"/>
</dbReference>
<accession>A0A8J6NTF4</accession>
<evidence type="ECO:0000259" key="2">
    <source>
        <dbReference type="PROSITE" id="PS50110"/>
    </source>
</evidence>
<dbReference type="InterPro" id="IPR011006">
    <property type="entry name" value="CheY-like_superfamily"/>
</dbReference>
<dbReference type="Gene3D" id="3.40.50.2300">
    <property type="match status" value="1"/>
</dbReference>
<dbReference type="Proteomes" id="UP000603434">
    <property type="component" value="Unassembled WGS sequence"/>
</dbReference>
<dbReference type="EMBL" id="JACNJH010000060">
    <property type="protein sequence ID" value="MBC8360061.1"/>
    <property type="molecule type" value="Genomic_DNA"/>
</dbReference>
<protein>
    <submittedName>
        <fullName evidence="3">Response regulator</fullName>
    </submittedName>
</protein>
<name>A0A8J6NTF4_9BACT</name>
<evidence type="ECO:0000256" key="1">
    <source>
        <dbReference type="PROSITE-ProRule" id="PRU00169"/>
    </source>
</evidence>
<proteinExistence type="predicted"/>
<dbReference type="InterPro" id="IPR001789">
    <property type="entry name" value="Sig_transdc_resp-reg_receiver"/>
</dbReference>
<dbReference type="PROSITE" id="PS50110">
    <property type="entry name" value="RESPONSE_REGULATORY"/>
    <property type="match status" value="1"/>
</dbReference>
<gene>
    <name evidence="3" type="ORF">H8E23_01515</name>
</gene>
<dbReference type="Pfam" id="PF00072">
    <property type="entry name" value="Response_reg"/>
    <property type="match status" value="1"/>
</dbReference>
<comment type="caution">
    <text evidence="3">The sequence shown here is derived from an EMBL/GenBank/DDBJ whole genome shotgun (WGS) entry which is preliminary data.</text>
</comment>
<dbReference type="SUPFAM" id="SSF52172">
    <property type="entry name" value="CheY-like"/>
    <property type="match status" value="1"/>
</dbReference>
<keyword evidence="1" id="KW-0597">Phosphoprotein</keyword>
<reference evidence="3 4" key="1">
    <citation type="submission" date="2020-08" db="EMBL/GenBank/DDBJ databases">
        <title>Bridging the membrane lipid divide: bacteria of the FCB group superphylum have the potential to synthesize archaeal ether lipids.</title>
        <authorList>
            <person name="Villanueva L."/>
            <person name="Von Meijenfeldt F.A.B."/>
            <person name="Westbye A.B."/>
            <person name="Yadav S."/>
            <person name="Hopmans E.C."/>
            <person name="Dutilh B.E."/>
            <person name="Sinninghe Damste J.S."/>
        </authorList>
    </citation>
    <scope>NUCLEOTIDE SEQUENCE [LARGE SCALE GENOMIC DNA]</scope>
    <source>
        <strain evidence="3">NIOZ-UU30</strain>
    </source>
</reference>
<feature type="domain" description="Response regulatory" evidence="2">
    <location>
        <begin position="6"/>
        <end position="126"/>
    </location>
</feature>
<dbReference type="GO" id="GO:0000160">
    <property type="term" value="P:phosphorelay signal transduction system"/>
    <property type="evidence" value="ECO:0007669"/>
    <property type="project" value="InterPro"/>
</dbReference>
<dbReference type="SMART" id="SM00448">
    <property type="entry name" value="REC"/>
    <property type="match status" value="1"/>
</dbReference>